<keyword evidence="1" id="KW-0238">DNA-binding</keyword>
<proteinExistence type="predicted"/>
<dbReference type="PANTHER" id="PTHR45566:SF1">
    <property type="entry name" value="HTH-TYPE TRANSCRIPTIONAL REGULATOR YHJB-RELATED"/>
    <property type="match status" value="1"/>
</dbReference>
<dbReference type="InterPro" id="IPR011006">
    <property type="entry name" value="CheY-like_superfamily"/>
</dbReference>
<feature type="modified residue" description="4-aspartylphosphate" evidence="2">
    <location>
        <position position="59"/>
    </location>
</feature>
<protein>
    <submittedName>
        <fullName evidence="4">Transcriptional regulator</fullName>
    </submittedName>
</protein>
<dbReference type="STRING" id="1121895.GCA_000378485_00937"/>
<dbReference type="GO" id="GO:0000160">
    <property type="term" value="P:phosphorelay signal transduction system"/>
    <property type="evidence" value="ECO:0007669"/>
    <property type="project" value="InterPro"/>
</dbReference>
<dbReference type="InterPro" id="IPR016032">
    <property type="entry name" value="Sig_transdc_resp-reg_C-effctor"/>
</dbReference>
<reference evidence="4 5" key="1">
    <citation type="submission" date="2013-09" db="EMBL/GenBank/DDBJ databases">
        <authorList>
            <person name="Zeng Z."/>
            <person name="Chen C."/>
        </authorList>
    </citation>
    <scope>NUCLEOTIDE SEQUENCE [LARGE SCALE GENOMIC DNA]</scope>
    <source>
        <strain evidence="4 5">WB 3.3-2</strain>
    </source>
</reference>
<accession>A0A0A2M7L1</accession>
<dbReference type="PROSITE" id="PS50110">
    <property type="entry name" value="RESPONSE_REGULATORY"/>
    <property type="match status" value="1"/>
</dbReference>
<dbReference type="SUPFAM" id="SSF46894">
    <property type="entry name" value="C-terminal effector domain of the bipartite response regulators"/>
    <property type="match status" value="1"/>
</dbReference>
<dbReference type="InterPro" id="IPR001789">
    <property type="entry name" value="Sig_transdc_resp-reg_receiver"/>
</dbReference>
<evidence type="ECO:0000256" key="1">
    <source>
        <dbReference type="ARBA" id="ARBA00023125"/>
    </source>
</evidence>
<name>A0A0A2M7L1_9FLAO</name>
<evidence type="ECO:0000256" key="2">
    <source>
        <dbReference type="PROSITE-ProRule" id="PRU00169"/>
    </source>
</evidence>
<dbReference type="RefSeq" id="WP_020212064.1">
    <property type="nucleotide sequence ID" value="NZ_JRLX01000002.1"/>
</dbReference>
<evidence type="ECO:0000259" key="3">
    <source>
        <dbReference type="PROSITE" id="PS50110"/>
    </source>
</evidence>
<dbReference type="eggNOG" id="COG2197">
    <property type="taxonomic scope" value="Bacteria"/>
</dbReference>
<dbReference type="AlphaFoldDB" id="A0A0A2M7L1"/>
<dbReference type="Gene3D" id="1.10.10.10">
    <property type="entry name" value="Winged helix-like DNA-binding domain superfamily/Winged helix DNA-binding domain"/>
    <property type="match status" value="1"/>
</dbReference>
<feature type="domain" description="Response regulatory" evidence="3">
    <location>
        <begin position="4"/>
        <end position="132"/>
    </location>
</feature>
<dbReference type="Gene3D" id="3.40.50.2300">
    <property type="match status" value="1"/>
</dbReference>
<evidence type="ECO:0000313" key="4">
    <source>
        <dbReference type="EMBL" id="KGO88254.1"/>
    </source>
</evidence>
<dbReference type="InterPro" id="IPR036388">
    <property type="entry name" value="WH-like_DNA-bd_sf"/>
</dbReference>
<keyword evidence="5" id="KW-1185">Reference proteome</keyword>
<gene>
    <name evidence="4" type="ORF">Q765_04255</name>
</gene>
<dbReference type="EMBL" id="JRLX01000002">
    <property type="protein sequence ID" value="KGO88254.1"/>
    <property type="molecule type" value="Genomic_DNA"/>
</dbReference>
<dbReference type="OrthoDB" id="659223at2"/>
<dbReference type="Proteomes" id="UP000030152">
    <property type="component" value="Unassembled WGS sequence"/>
</dbReference>
<dbReference type="SUPFAM" id="SSF52172">
    <property type="entry name" value="CheY-like"/>
    <property type="match status" value="1"/>
</dbReference>
<dbReference type="InterPro" id="IPR051015">
    <property type="entry name" value="EvgA-like"/>
</dbReference>
<dbReference type="PANTHER" id="PTHR45566">
    <property type="entry name" value="HTH-TYPE TRANSCRIPTIONAL REGULATOR YHJB-RELATED"/>
    <property type="match status" value="1"/>
</dbReference>
<comment type="caution">
    <text evidence="4">The sequence shown here is derived from an EMBL/GenBank/DDBJ whole genome shotgun (WGS) entry which is preliminary data.</text>
</comment>
<sequence length="221" mass="24822">MFKKIIVAEDIDSISMGLQQLLQNIDGATTTYTKYCDDAYLKIKKAALDNEPFELLITDLSFKITYRNETLTSGEDLIAAVKNDQPNIKVIVYSIDERGYKIRHLIDDMNVDGYVSKGRDSATELLKAVNEVYYGKIYISKHLAHLKKPALVTEMDELDLEIIKLLADGLIQNEIAESLKNNGSKLSSVSSIEKRLIKIKTTLRARNTTHIVSIAKDLGLI</sequence>
<organism evidence="4 5">
    <name type="scientific">Flavobacterium rivuli WB 3.3-2 = DSM 21788</name>
    <dbReference type="NCBI Taxonomy" id="1121895"/>
    <lineage>
        <taxon>Bacteria</taxon>
        <taxon>Pseudomonadati</taxon>
        <taxon>Bacteroidota</taxon>
        <taxon>Flavobacteriia</taxon>
        <taxon>Flavobacteriales</taxon>
        <taxon>Flavobacteriaceae</taxon>
        <taxon>Flavobacterium</taxon>
    </lineage>
</organism>
<evidence type="ECO:0000313" key="5">
    <source>
        <dbReference type="Proteomes" id="UP000030152"/>
    </source>
</evidence>
<dbReference type="GO" id="GO:0006355">
    <property type="term" value="P:regulation of DNA-templated transcription"/>
    <property type="evidence" value="ECO:0007669"/>
    <property type="project" value="InterPro"/>
</dbReference>
<keyword evidence="2" id="KW-0597">Phosphoprotein</keyword>
<dbReference type="GO" id="GO:0003677">
    <property type="term" value="F:DNA binding"/>
    <property type="evidence" value="ECO:0007669"/>
    <property type="project" value="UniProtKB-KW"/>
</dbReference>